<name>J0P2U2_9ACTO</name>
<dbReference type="RefSeq" id="WP_005867120.1">
    <property type="nucleotide sequence ID" value="NZ_AKFS01000006.1"/>
</dbReference>
<keyword evidence="1" id="KW-0472">Membrane</keyword>
<dbReference type="EMBL" id="AKFS01000006">
    <property type="protein sequence ID" value="EJF51717.1"/>
    <property type="molecule type" value="Genomic_DNA"/>
</dbReference>
<comment type="caution">
    <text evidence="2">The sequence shown here is derived from an EMBL/GenBank/DDBJ whole genome shotgun (WGS) entry which is preliminary data.</text>
</comment>
<dbReference type="AlphaFoldDB" id="J0P2U2"/>
<dbReference type="Proteomes" id="UP000004578">
    <property type="component" value="Unassembled WGS sequence"/>
</dbReference>
<gene>
    <name evidence="2" type="ORF">HMPREF1317_1702</name>
</gene>
<evidence type="ECO:0000313" key="3">
    <source>
        <dbReference type="Proteomes" id="UP000004578"/>
    </source>
</evidence>
<keyword evidence="3" id="KW-1185">Reference proteome</keyword>
<evidence type="ECO:0000256" key="1">
    <source>
        <dbReference type="SAM" id="Phobius"/>
    </source>
</evidence>
<organism evidence="2 3">
    <name type="scientific">Schaalia georgiae F0490</name>
    <dbReference type="NCBI Taxonomy" id="1125717"/>
    <lineage>
        <taxon>Bacteria</taxon>
        <taxon>Bacillati</taxon>
        <taxon>Actinomycetota</taxon>
        <taxon>Actinomycetes</taxon>
        <taxon>Actinomycetales</taxon>
        <taxon>Actinomycetaceae</taxon>
        <taxon>Schaalia</taxon>
    </lineage>
</organism>
<dbReference type="PATRIC" id="fig|1125717.3.peg.43"/>
<feature type="transmembrane region" description="Helical" evidence="1">
    <location>
        <begin position="6"/>
        <end position="30"/>
    </location>
</feature>
<protein>
    <recommendedName>
        <fullName evidence="4">DUF2746 domain-containing protein</fullName>
    </recommendedName>
</protein>
<sequence length="93" mass="9808">MSDASAAVEVIAAIGGLGGLGAALSAVASLMEARRVRASIPAAADRTEEAIDALRSDVRAIDRRIGHELGEIRRAADREHADYDARLRRLEGS</sequence>
<accession>J0P2U2</accession>
<proteinExistence type="predicted"/>
<evidence type="ECO:0000313" key="2">
    <source>
        <dbReference type="EMBL" id="EJF51717.1"/>
    </source>
</evidence>
<reference evidence="2 3" key="1">
    <citation type="submission" date="2012-05" db="EMBL/GenBank/DDBJ databases">
        <authorList>
            <person name="Harkins D.M."/>
            <person name="Madupu R."/>
            <person name="Durkin A.S."/>
            <person name="Torralba M."/>
            <person name="Methe B."/>
            <person name="Sutton G.G."/>
            <person name="Nelson K.E."/>
        </authorList>
    </citation>
    <scope>NUCLEOTIDE SEQUENCE [LARGE SCALE GENOMIC DNA]</scope>
    <source>
        <strain evidence="2 3">F0490</strain>
    </source>
</reference>
<evidence type="ECO:0008006" key="4">
    <source>
        <dbReference type="Google" id="ProtNLM"/>
    </source>
</evidence>
<keyword evidence="1" id="KW-0812">Transmembrane</keyword>
<keyword evidence="1" id="KW-1133">Transmembrane helix</keyword>